<reference evidence="1" key="1">
    <citation type="submission" date="2019-08" db="EMBL/GenBank/DDBJ databases">
        <authorList>
            <person name="Kucharzyk K."/>
            <person name="Murdoch R.W."/>
            <person name="Higgins S."/>
            <person name="Loffler F."/>
        </authorList>
    </citation>
    <scope>NUCLEOTIDE SEQUENCE</scope>
</reference>
<comment type="caution">
    <text evidence="1">The sequence shown here is derived from an EMBL/GenBank/DDBJ whole genome shotgun (WGS) entry which is preliminary data.</text>
</comment>
<gene>
    <name evidence="1" type="ORF">SDC9_120961</name>
</gene>
<organism evidence="1">
    <name type="scientific">bioreactor metagenome</name>
    <dbReference type="NCBI Taxonomy" id="1076179"/>
    <lineage>
        <taxon>unclassified sequences</taxon>
        <taxon>metagenomes</taxon>
        <taxon>ecological metagenomes</taxon>
    </lineage>
</organism>
<name>A0A645CAL8_9ZZZZ</name>
<accession>A0A645CAL8</accession>
<protein>
    <submittedName>
        <fullName evidence="1">Uncharacterized protein</fullName>
    </submittedName>
</protein>
<dbReference type="EMBL" id="VSSQ01025680">
    <property type="protein sequence ID" value="MPM73976.1"/>
    <property type="molecule type" value="Genomic_DNA"/>
</dbReference>
<sequence length="81" mass="9251">MQSGDCGVVVGYDAMVERRTGLKTALDLCRAELDREKNPLTCDGCRWLRIKYGTDEQLLNTYCWSCSRGVIIQDRYEPKGE</sequence>
<evidence type="ECO:0000313" key="1">
    <source>
        <dbReference type="EMBL" id="MPM73976.1"/>
    </source>
</evidence>
<proteinExistence type="predicted"/>
<dbReference type="AlphaFoldDB" id="A0A645CAL8"/>